<evidence type="ECO:0000313" key="2">
    <source>
        <dbReference type="Proteomes" id="UP000739538"/>
    </source>
</evidence>
<name>A0A956SGQ8_UNCEI</name>
<reference evidence="1" key="1">
    <citation type="submission" date="2020-04" db="EMBL/GenBank/DDBJ databases">
        <authorList>
            <person name="Zhang T."/>
        </authorList>
    </citation>
    <scope>NUCLEOTIDE SEQUENCE</scope>
    <source>
        <strain evidence="1">HKST-UBA02</strain>
    </source>
</reference>
<proteinExistence type="predicted"/>
<gene>
    <name evidence="1" type="ORF">KDA27_24100</name>
</gene>
<organism evidence="1 2">
    <name type="scientific">Eiseniibacteriota bacterium</name>
    <dbReference type="NCBI Taxonomy" id="2212470"/>
    <lineage>
        <taxon>Bacteria</taxon>
        <taxon>Candidatus Eiseniibacteriota</taxon>
    </lineage>
</organism>
<reference evidence="1" key="2">
    <citation type="journal article" date="2021" name="Microbiome">
        <title>Successional dynamics and alternative stable states in a saline activated sludge microbial community over 9 years.</title>
        <authorList>
            <person name="Wang Y."/>
            <person name="Ye J."/>
            <person name="Ju F."/>
            <person name="Liu L."/>
            <person name="Boyd J.A."/>
            <person name="Deng Y."/>
            <person name="Parks D.H."/>
            <person name="Jiang X."/>
            <person name="Yin X."/>
            <person name="Woodcroft B.J."/>
            <person name="Tyson G.W."/>
            <person name="Hugenholtz P."/>
            <person name="Polz M.F."/>
            <person name="Zhang T."/>
        </authorList>
    </citation>
    <scope>NUCLEOTIDE SEQUENCE</scope>
    <source>
        <strain evidence="1">HKST-UBA02</strain>
    </source>
</reference>
<dbReference type="Proteomes" id="UP000739538">
    <property type="component" value="Unassembled WGS sequence"/>
</dbReference>
<comment type="caution">
    <text evidence="1">The sequence shown here is derived from an EMBL/GenBank/DDBJ whole genome shotgun (WGS) entry which is preliminary data.</text>
</comment>
<sequence length="837" mass="91015">TGTQTVTPSGAHVGAHARADSPFYSESQTGAACRLLTLQGTGGTGKTRLALRYAWESLSRWPGGVWFCDLSEVRTADGIAAAIASTLGVALNQRNPIAHLGSVLAGRRKSLFILDNFEQLVEHADATIGELLKSADSARFLVTSQERLRLPEETAYALSPLDPETQGAELFAIRAAAHRPGFQVDDTNRKHVDEIVRRLDGLPLAIELAASRLRMLSLEQLQTRLEDRFRVLSGGKKGRHQALRATLDWSWELLRPYEQSAMAQLATFEGGFTLEAAEAVVDLSMFDEDPFVLDVIQSLVDKSWLRADVAQGALRFHTYVSVQEYAAERAAEYAVQEARDSGSQIPGDAQSPAHVEVRHGNYFAQITPTLLDGIHGPNGTAVQAALQLERDNLVAACRRAVARRDSEVAEATYHAVDAAITVRGPFGASAELGRGVVEILDRAQSGRVLVCLGNAERRLGNVERAQEIYETGLSVARETGNRRLEANFTSHKAILAGSQGRVKDAMSGMEASLALARELGDRVLEGNNLGNLGVLYATVGRLDEAQRYYEAGLAIHHESGHREGEGSVLSALSNLLVDQSRFDEARERCTTSLGIAREMGDQVQQGYSLSTLALVDRIQGHAETALQHATAALDIARKTGERRFEGYLLGDLAALHYVEGRTEEARACYVEALSITREVRNRGGEAAVLSGYARFLADQGQLDEAQAHLESALAVHREVGDRTAVGGDLRTLGEIDRMRGRMDDARARFVESEAILRESDDRIELGLILCARGELEAEDLHGDAARATLGEAESIAKDLALMPASELVRRIERLREAIAVANTSRSSTSQEPEGERR</sequence>
<protein>
    <submittedName>
        <fullName evidence="1">Tetratricopeptide repeat protein</fullName>
    </submittedName>
</protein>
<dbReference type="PANTHER" id="PTHR47691">
    <property type="entry name" value="REGULATOR-RELATED"/>
    <property type="match status" value="1"/>
</dbReference>
<dbReference type="EMBL" id="JAGQHS010000228">
    <property type="protein sequence ID" value="MCA9758899.1"/>
    <property type="molecule type" value="Genomic_DNA"/>
</dbReference>
<dbReference type="Gene3D" id="3.40.50.300">
    <property type="entry name" value="P-loop containing nucleotide triphosphate hydrolases"/>
    <property type="match status" value="1"/>
</dbReference>
<dbReference type="Pfam" id="PF13374">
    <property type="entry name" value="TPR_10"/>
    <property type="match status" value="1"/>
</dbReference>
<dbReference type="SUPFAM" id="SSF48452">
    <property type="entry name" value="TPR-like"/>
    <property type="match status" value="2"/>
</dbReference>
<dbReference type="InterPro" id="IPR027417">
    <property type="entry name" value="P-loop_NTPase"/>
</dbReference>
<dbReference type="InterPro" id="IPR019734">
    <property type="entry name" value="TPR_rpt"/>
</dbReference>
<dbReference type="Gene3D" id="1.25.40.10">
    <property type="entry name" value="Tetratricopeptide repeat domain"/>
    <property type="match status" value="2"/>
</dbReference>
<dbReference type="PANTHER" id="PTHR47691:SF3">
    <property type="entry name" value="HTH-TYPE TRANSCRIPTIONAL REGULATOR RV0890C-RELATED"/>
    <property type="match status" value="1"/>
</dbReference>
<feature type="non-terminal residue" evidence="1">
    <location>
        <position position="1"/>
    </location>
</feature>
<dbReference type="SUPFAM" id="SSF52540">
    <property type="entry name" value="P-loop containing nucleoside triphosphate hydrolases"/>
    <property type="match status" value="1"/>
</dbReference>
<dbReference type="AlphaFoldDB" id="A0A956SGQ8"/>
<accession>A0A956SGQ8</accession>
<dbReference type="PRINTS" id="PR00364">
    <property type="entry name" value="DISEASERSIST"/>
</dbReference>
<dbReference type="InterPro" id="IPR011990">
    <property type="entry name" value="TPR-like_helical_dom_sf"/>
</dbReference>
<dbReference type="SMART" id="SM00028">
    <property type="entry name" value="TPR"/>
    <property type="match status" value="6"/>
</dbReference>
<evidence type="ECO:0000313" key="1">
    <source>
        <dbReference type="EMBL" id="MCA9758899.1"/>
    </source>
</evidence>
<dbReference type="Pfam" id="PF13424">
    <property type="entry name" value="TPR_12"/>
    <property type="match status" value="3"/>
</dbReference>